<feature type="chain" id="PRO_5046711803" evidence="2">
    <location>
        <begin position="21"/>
        <end position="356"/>
    </location>
</feature>
<gene>
    <name evidence="3" type="primary">dctP</name>
    <name evidence="3" type="ORF">P5G62_010615</name>
</gene>
<comment type="caution">
    <text evidence="3">The sequence shown here is derived from an EMBL/GenBank/DDBJ whole genome shotgun (WGS) entry which is preliminary data.</text>
</comment>
<sequence length="356" mass="38781">MKLKKVLGALFLTGSLITLAACGGAQSNTKEDGSKVYELNLNVSAAPTSPFNEIVAKPWAEYVEKETGGKVKVNVFPSAALGSLSTALDDINAGVYEAGLVPPGLHVDTDLFPLTIADTPFLVNSPEIAQKVLTKFVDKFMKDTFVDGTFMSVSSTDSYQIYSTKPIKSAADLDKQKLSDSVAGRLELFKELGAVPVSLANTELYESLERGVVDSVAYTAVGANGYKLGEVAPYMTKVDLAVSTLPFLINTNFLNSLPKDIKQQFIEDFGPKYANLMTELYTSSAEESVKTFETAVKDKGGSVYVPSEKEMEDFKKPVKKEMEAWVKEADKRGYKGQEMMDYFVELLEAEGVKVPK</sequence>
<dbReference type="PROSITE" id="PS51257">
    <property type="entry name" value="PROKAR_LIPOPROTEIN"/>
    <property type="match status" value="1"/>
</dbReference>
<feature type="signal peptide" evidence="2">
    <location>
        <begin position="1"/>
        <end position="20"/>
    </location>
</feature>
<accession>A0ABV4YSP7</accession>
<dbReference type="PANTHER" id="PTHR33376:SF15">
    <property type="entry name" value="BLL6794 PROTEIN"/>
    <property type="match status" value="1"/>
</dbReference>
<evidence type="ECO:0000256" key="2">
    <source>
        <dbReference type="SAM" id="SignalP"/>
    </source>
</evidence>
<dbReference type="NCBIfam" id="NF037995">
    <property type="entry name" value="TRAP_S1"/>
    <property type="match status" value="1"/>
</dbReference>
<dbReference type="Gene3D" id="3.40.190.170">
    <property type="entry name" value="Bacterial extracellular solute-binding protein, family 7"/>
    <property type="match status" value="1"/>
</dbReference>
<dbReference type="EMBL" id="JAROBZ020000001">
    <property type="protein sequence ID" value="MFB3167561.1"/>
    <property type="molecule type" value="Genomic_DNA"/>
</dbReference>
<protein>
    <submittedName>
        <fullName evidence="3">TRAP transporter substrate-binding protein DctP</fullName>
    </submittedName>
</protein>
<name>A0ABV4YSP7_9BACI</name>
<dbReference type="PANTHER" id="PTHR33376">
    <property type="match status" value="1"/>
</dbReference>
<dbReference type="Pfam" id="PF03480">
    <property type="entry name" value="DctP"/>
    <property type="match status" value="1"/>
</dbReference>
<dbReference type="Proteomes" id="UP001241748">
    <property type="component" value="Unassembled WGS sequence"/>
</dbReference>
<dbReference type="InterPro" id="IPR038404">
    <property type="entry name" value="TRAP_DctP_sf"/>
</dbReference>
<organism evidence="3 4">
    <name type="scientific">Neobacillus driksii</name>
    <dbReference type="NCBI Taxonomy" id="3035913"/>
    <lineage>
        <taxon>Bacteria</taxon>
        <taxon>Bacillati</taxon>
        <taxon>Bacillota</taxon>
        <taxon>Bacilli</taxon>
        <taxon>Bacillales</taxon>
        <taxon>Bacillaceae</taxon>
        <taxon>Neobacillus</taxon>
    </lineage>
</organism>
<dbReference type="RefSeq" id="WP_306075085.1">
    <property type="nucleotide sequence ID" value="NZ_JAROBZ020000001.1"/>
</dbReference>
<keyword evidence="4" id="KW-1185">Reference proteome</keyword>
<evidence type="ECO:0000256" key="1">
    <source>
        <dbReference type="ARBA" id="ARBA00022729"/>
    </source>
</evidence>
<dbReference type="InterPro" id="IPR018389">
    <property type="entry name" value="DctP_fam"/>
</dbReference>
<evidence type="ECO:0000313" key="3">
    <source>
        <dbReference type="EMBL" id="MFB3167561.1"/>
    </source>
</evidence>
<reference evidence="3 4" key="1">
    <citation type="submission" date="2024-05" db="EMBL/GenBank/DDBJ databases">
        <authorList>
            <person name="Venkateswaran K."/>
        </authorList>
    </citation>
    <scope>NUCLEOTIDE SEQUENCE [LARGE SCALE GENOMIC DNA]</scope>
    <source>
        <strain evidence="3 4">179-C4-2-HS</strain>
    </source>
</reference>
<proteinExistence type="predicted"/>
<evidence type="ECO:0000313" key="4">
    <source>
        <dbReference type="Proteomes" id="UP001241748"/>
    </source>
</evidence>
<keyword evidence="1 2" id="KW-0732">Signal</keyword>